<feature type="transmembrane region" description="Helical" evidence="2">
    <location>
        <begin position="143"/>
        <end position="166"/>
    </location>
</feature>
<sequence>MKYVLQRYLRITEYLKCLPVKWCSVKGIIIIRSPNQQKLVILTILVHFLATLCRLYSTTLYPSSLLNRAEAAFGAIIYTYMFISRFDIPVDNGTVDIVNFMITSNNSEARSLYIRMTVLPYVLCQFCGHAGSQSSKINACIDFFTHAVATSVIILSILLSILTIFAPCQPLVLSSLICHDDRIFFSSALTVPTIQISVCYVAIKSFQYDERNTFKGTVFLWGYFMAMSFTMTMFTAAAKISNLGKNWISRSRWNITRKWERKVHKSLAPLSLKFAEVNAADLTPPRRHTPIELYVPPPTINLFPYPFNIEAPPRRAEKSPKLAPPPPPNWSAFSDS</sequence>
<reference evidence="3 4" key="1">
    <citation type="submission" date="2015-12" db="EMBL/GenBank/DDBJ databases">
        <title>The genome of Folsomia candida.</title>
        <authorList>
            <person name="Faddeeva A."/>
            <person name="Derks M.F."/>
            <person name="Anvar Y."/>
            <person name="Smit S."/>
            <person name="Van Straalen N."/>
            <person name="Roelofs D."/>
        </authorList>
    </citation>
    <scope>NUCLEOTIDE SEQUENCE [LARGE SCALE GENOMIC DNA]</scope>
    <source>
        <strain evidence="3 4">VU population</strain>
        <tissue evidence="3">Whole body</tissue>
    </source>
</reference>
<dbReference type="Proteomes" id="UP000198287">
    <property type="component" value="Unassembled WGS sequence"/>
</dbReference>
<protein>
    <submittedName>
        <fullName evidence="3">Uncharacterized protein</fullName>
    </submittedName>
</protein>
<feature type="region of interest" description="Disordered" evidence="1">
    <location>
        <begin position="314"/>
        <end position="336"/>
    </location>
</feature>
<accession>A0A226D0N8</accession>
<name>A0A226D0N8_FOLCA</name>
<comment type="caution">
    <text evidence="3">The sequence shown here is derived from an EMBL/GenBank/DDBJ whole genome shotgun (WGS) entry which is preliminary data.</text>
</comment>
<dbReference type="AlphaFoldDB" id="A0A226D0N8"/>
<evidence type="ECO:0000313" key="3">
    <source>
        <dbReference type="EMBL" id="OXA38610.1"/>
    </source>
</evidence>
<gene>
    <name evidence="3" type="ORF">Fcan01_26640</name>
</gene>
<evidence type="ECO:0000256" key="2">
    <source>
        <dbReference type="SAM" id="Phobius"/>
    </source>
</evidence>
<organism evidence="3 4">
    <name type="scientific">Folsomia candida</name>
    <name type="common">Springtail</name>
    <dbReference type="NCBI Taxonomy" id="158441"/>
    <lineage>
        <taxon>Eukaryota</taxon>
        <taxon>Metazoa</taxon>
        <taxon>Ecdysozoa</taxon>
        <taxon>Arthropoda</taxon>
        <taxon>Hexapoda</taxon>
        <taxon>Collembola</taxon>
        <taxon>Entomobryomorpha</taxon>
        <taxon>Isotomoidea</taxon>
        <taxon>Isotomidae</taxon>
        <taxon>Proisotominae</taxon>
        <taxon>Folsomia</taxon>
    </lineage>
</organism>
<feature type="transmembrane region" description="Helical" evidence="2">
    <location>
        <begin position="39"/>
        <end position="57"/>
    </location>
</feature>
<keyword evidence="4" id="KW-1185">Reference proteome</keyword>
<feature type="transmembrane region" description="Helical" evidence="2">
    <location>
        <begin position="218"/>
        <end position="240"/>
    </location>
</feature>
<dbReference type="EMBL" id="LNIX01000044">
    <property type="protein sequence ID" value="OXA38610.1"/>
    <property type="molecule type" value="Genomic_DNA"/>
</dbReference>
<keyword evidence="2" id="KW-0472">Membrane</keyword>
<keyword evidence="2" id="KW-0812">Transmembrane</keyword>
<evidence type="ECO:0000256" key="1">
    <source>
        <dbReference type="SAM" id="MobiDB-lite"/>
    </source>
</evidence>
<proteinExistence type="predicted"/>
<evidence type="ECO:0000313" key="4">
    <source>
        <dbReference type="Proteomes" id="UP000198287"/>
    </source>
</evidence>
<keyword evidence="2" id="KW-1133">Transmembrane helix</keyword>